<dbReference type="EC" id="2.7.1.237" evidence="6"/>
<comment type="catalytic activity">
    <reaction evidence="6">
        <text>3'-dephospho-CoA + GTP = GDP + CoA + H(+)</text>
        <dbReference type="Rhea" id="RHEA:61156"/>
        <dbReference type="ChEBI" id="CHEBI:15378"/>
        <dbReference type="ChEBI" id="CHEBI:37565"/>
        <dbReference type="ChEBI" id="CHEBI:57287"/>
        <dbReference type="ChEBI" id="CHEBI:57328"/>
        <dbReference type="ChEBI" id="CHEBI:58189"/>
        <dbReference type="EC" id="2.7.1.237"/>
    </reaction>
</comment>
<dbReference type="GO" id="GO:0016301">
    <property type="term" value="F:kinase activity"/>
    <property type="evidence" value="ECO:0007669"/>
    <property type="project" value="UniProtKB-UniRule"/>
</dbReference>
<dbReference type="OMA" id="AIYDHKT"/>
<evidence type="ECO:0000313" key="8">
    <source>
        <dbReference type="Proteomes" id="UP000066042"/>
    </source>
</evidence>
<protein>
    <recommendedName>
        <fullName evidence="6">GTP-dependent dephospho-CoA kinase</fullName>
        <ecNumber evidence="6">2.7.1.237</ecNumber>
    </recommendedName>
    <alternativeName>
        <fullName evidence="6">Dephospho-coenzyme A kinase</fullName>
        <shortName evidence="6">DPCK</shortName>
    </alternativeName>
</protein>
<feature type="binding site" evidence="6">
    <location>
        <position position="127"/>
    </location>
    <ligand>
        <name>GTP</name>
        <dbReference type="ChEBI" id="CHEBI:37565"/>
    </ligand>
</feature>
<keyword evidence="4 6" id="KW-0173">Coenzyme A biosynthesis</keyword>
<feature type="binding site" evidence="6">
    <location>
        <position position="70"/>
    </location>
    <ligand>
        <name>GTP</name>
        <dbReference type="ChEBI" id="CHEBI:37565"/>
    </ligand>
</feature>
<name>A0A0S1XER5_THEBA</name>
<comment type="caution">
    <text evidence="6">Lacks conserved residue(s) required for the propagation of feature annotation.</text>
</comment>
<dbReference type="Proteomes" id="UP000066042">
    <property type="component" value="Chromosome"/>
</dbReference>
<dbReference type="PATRIC" id="fig|55802.8.peg.2389"/>
<dbReference type="GeneID" id="26137622"/>
<keyword evidence="3 6" id="KW-0418">Kinase</keyword>
<dbReference type="PANTHER" id="PTHR40732:SF1">
    <property type="entry name" value="GTP-DEPENDENT DEPHOSPHO-COA KINASE"/>
    <property type="match status" value="1"/>
</dbReference>
<evidence type="ECO:0000256" key="4">
    <source>
        <dbReference type="ARBA" id="ARBA00022993"/>
    </source>
</evidence>
<dbReference type="InterPro" id="IPR054930">
    <property type="entry name" value="deph_CoA_kin_Thcocales"/>
</dbReference>
<evidence type="ECO:0000256" key="1">
    <source>
        <dbReference type="ARBA" id="ARBA00022679"/>
    </source>
</evidence>
<dbReference type="GeneID" id="10042329"/>
<accession>A0A0S1XER5</accession>
<evidence type="ECO:0000256" key="2">
    <source>
        <dbReference type="ARBA" id="ARBA00022741"/>
    </source>
</evidence>
<dbReference type="GO" id="GO:0015937">
    <property type="term" value="P:coenzyme A biosynthetic process"/>
    <property type="evidence" value="ECO:0007669"/>
    <property type="project" value="UniProtKB-UniRule"/>
</dbReference>
<feature type="binding site" evidence="6">
    <location>
        <position position="72"/>
    </location>
    <ligand>
        <name>GTP</name>
        <dbReference type="ChEBI" id="CHEBI:37565"/>
    </ligand>
</feature>
<dbReference type="NCBIfam" id="NF002248">
    <property type="entry name" value="PRK01160.1-3"/>
    <property type="match status" value="1"/>
</dbReference>
<dbReference type="AlphaFoldDB" id="A0A0S1XER5"/>
<keyword evidence="1 6" id="KW-0808">Transferase</keyword>
<keyword evidence="5 6" id="KW-0342">GTP-binding</keyword>
<keyword evidence="2 6" id="KW-0547">Nucleotide-binding</keyword>
<dbReference type="RefSeq" id="WP_013468284.1">
    <property type="nucleotide sequence ID" value="NZ_CP013050.1"/>
</dbReference>
<organism evidence="7 8">
    <name type="scientific">Thermococcus barophilus</name>
    <dbReference type="NCBI Taxonomy" id="55802"/>
    <lineage>
        <taxon>Archaea</taxon>
        <taxon>Methanobacteriati</taxon>
        <taxon>Methanobacteriota</taxon>
        <taxon>Thermococci</taxon>
        <taxon>Thermococcales</taxon>
        <taxon>Thermococcaceae</taxon>
        <taxon>Thermococcus</taxon>
    </lineage>
</organism>
<dbReference type="UniPathway" id="UPA00241"/>
<dbReference type="PIRSF" id="PIRSF006533">
    <property type="entry name" value="UCP006533"/>
    <property type="match status" value="1"/>
</dbReference>
<comment type="similarity">
    <text evidence="6">Belongs to the GTP-dependent DPCK family.</text>
</comment>
<feature type="binding site" evidence="6">
    <location>
        <position position="52"/>
    </location>
    <ligand>
        <name>GTP</name>
        <dbReference type="ChEBI" id="CHEBI:37565"/>
    </ligand>
</feature>
<evidence type="ECO:0000313" key="7">
    <source>
        <dbReference type="EMBL" id="ALM76298.1"/>
    </source>
</evidence>
<dbReference type="InterPro" id="IPR007164">
    <property type="entry name" value="GTP-dep_dephospho-CoA_kin"/>
</dbReference>
<dbReference type="Pfam" id="PF04019">
    <property type="entry name" value="DUF359"/>
    <property type="match status" value="1"/>
</dbReference>
<dbReference type="NCBIfam" id="NF041125">
    <property type="entry name" value="deph_CoA_kin_Thcocales"/>
    <property type="match status" value="1"/>
</dbReference>
<evidence type="ECO:0000256" key="3">
    <source>
        <dbReference type="ARBA" id="ARBA00022777"/>
    </source>
</evidence>
<proteinExistence type="inferred from homology"/>
<comment type="function">
    <text evidence="6">Catalyzes the GTP-dependent phosphorylation of the 3'-hydroxyl group of dephosphocoenzyme A to form coenzyme A (CoA).</text>
</comment>
<sequence>MCREFYFKLPFSLRSELKKPLGELVRGELPRPYILVKEKLEKAPYLITVGDVVTENVLKLGIKPSVAIYDHKTERNEYNPEIEFGAVILTANNPPATITKALLNAIRKSIELAKRGLNVYIKVHGEEDLAAIPAVLYAPFNALVVYGQPKEGIVLIKVTPECKRRCAEILRKMEVVYDGD</sequence>
<dbReference type="HAMAP" id="MF_00590">
    <property type="entry name" value="Dephospho_CoA_kinase_GTP_dep"/>
    <property type="match status" value="1"/>
</dbReference>
<comment type="pathway">
    <text evidence="6">Cofactor biosynthesis; coenzyme A biosynthesis.</text>
</comment>
<dbReference type="STRING" id="55802.TBCH5v1_2407"/>
<evidence type="ECO:0000256" key="6">
    <source>
        <dbReference type="HAMAP-Rule" id="MF_00590"/>
    </source>
</evidence>
<dbReference type="PANTHER" id="PTHR40732">
    <property type="entry name" value="UPF0218 PROTEIN TK1697"/>
    <property type="match status" value="1"/>
</dbReference>
<gene>
    <name evidence="7" type="ORF">TBCH5v1_2407</name>
</gene>
<feature type="binding site" evidence="6">
    <location>
        <position position="51"/>
    </location>
    <ligand>
        <name>GTP</name>
        <dbReference type="ChEBI" id="CHEBI:37565"/>
    </ligand>
</feature>
<dbReference type="EMBL" id="CP013050">
    <property type="protein sequence ID" value="ALM76298.1"/>
    <property type="molecule type" value="Genomic_DNA"/>
</dbReference>
<reference evidence="7 8" key="1">
    <citation type="journal article" date="2016" name="Genome Announc.">
        <title>Complete genome sequence of the hyperthermophilic and piezophilic archaeon Thermococcus barophilus Ch5, capable of growth at the expense of hydrogenogenesis from carbon monoxide and formate.</title>
        <authorList>
            <person name="Oger P."/>
            <person name="Sokolova T.G."/>
            <person name="Kozhevnikova D.A."/>
            <person name="Taranov E.A."/>
            <person name="Vannier P."/>
            <person name="Lee H.S."/>
            <person name="Kwon K.K."/>
            <person name="Kang S.G."/>
            <person name="Lee J.H."/>
            <person name="Bonch-Osmolovskaya E.A."/>
            <person name="Lebedinsky A.V."/>
        </authorList>
    </citation>
    <scope>NUCLEOTIDE SEQUENCE [LARGE SCALE GENOMIC DNA]</scope>
    <source>
        <strain evidence="8">Ch5</strain>
    </source>
</reference>
<dbReference type="GO" id="GO:0005525">
    <property type="term" value="F:GTP binding"/>
    <property type="evidence" value="ECO:0007669"/>
    <property type="project" value="UniProtKB-UniRule"/>
</dbReference>
<evidence type="ECO:0000256" key="5">
    <source>
        <dbReference type="ARBA" id="ARBA00023134"/>
    </source>
</evidence>
<feature type="binding site" evidence="6">
    <location>
        <position position="53"/>
    </location>
    <ligand>
        <name>GTP</name>
        <dbReference type="ChEBI" id="CHEBI:37565"/>
    </ligand>
</feature>